<keyword evidence="1" id="KW-0472">Membrane</keyword>
<feature type="transmembrane region" description="Helical" evidence="1">
    <location>
        <begin position="9"/>
        <end position="28"/>
    </location>
</feature>
<sequence length="364" mass="40771">MTTKSRSQIVLYSIFALLGLTTAFWFNSQAVLSNANYITDGFTSPVDWVYSLDLLIGGFAGMTFVVLESRKLGFKWWPLLIAGGFVTAFAFVFPLFLAIRVHLLAKKALAGGRMDQYEFDGHRVDVWVPATLNPDTPVLVMHDGHNLFYPEHASYGATWGILDAMPDRIRSANKPLVIGVWQGRSEDRVLELGPEDFVTETPGAQERIPQHTLPREGYSKMGNTYQSLIAEKILPVLSDLYAIKLDPTRTAIAGSSMGGLASLYGMVKYPKVYGTALCFSTHWPIGGNELVDWFAKRLPMDGKHKVWSDTGTIELDAEYAPFHERFVSKMPAENFIGAIYPMTGHGELWWCGRVEHPINWWLTN</sequence>
<protein>
    <submittedName>
        <fullName evidence="2">Unannotated protein</fullName>
    </submittedName>
</protein>
<organism evidence="2">
    <name type="scientific">freshwater metagenome</name>
    <dbReference type="NCBI Taxonomy" id="449393"/>
    <lineage>
        <taxon>unclassified sequences</taxon>
        <taxon>metagenomes</taxon>
        <taxon>ecological metagenomes</taxon>
    </lineage>
</organism>
<evidence type="ECO:0000313" key="2">
    <source>
        <dbReference type="EMBL" id="CAB4945559.1"/>
    </source>
</evidence>
<dbReference type="InterPro" id="IPR050583">
    <property type="entry name" value="Mycobacterial_A85_antigen"/>
</dbReference>
<keyword evidence="1" id="KW-1133">Transmembrane helix</keyword>
<dbReference type="AlphaFoldDB" id="A0A6J7JSF3"/>
<dbReference type="SUPFAM" id="SSF53474">
    <property type="entry name" value="alpha/beta-Hydrolases"/>
    <property type="match status" value="1"/>
</dbReference>
<evidence type="ECO:0000256" key="1">
    <source>
        <dbReference type="SAM" id="Phobius"/>
    </source>
</evidence>
<name>A0A6J7JSF3_9ZZZZ</name>
<keyword evidence="1" id="KW-0812">Transmembrane</keyword>
<dbReference type="EMBL" id="CAFBNO010000002">
    <property type="protein sequence ID" value="CAB4945559.1"/>
    <property type="molecule type" value="Genomic_DNA"/>
</dbReference>
<reference evidence="2" key="1">
    <citation type="submission" date="2020-05" db="EMBL/GenBank/DDBJ databases">
        <authorList>
            <person name="Chiriac C."/>
            <person name="Salcher M."/>
            <person name="Ghai R."/>
            <person name="Kavagutti S V."/>
        </authorList>
    </citation>
    <scope>NUCLEOTIDE SEQUENCE</scope>
</reference>
<dbReference type="Pfam" id="PF00756">
    <property type="entry name" value="Esterase"/>
    <property type="match status" value="1"/>
</dbReference>
<dbReference type="Gene3D" id="3.40.50.1820">
    <property type="entry name" value="alpha/beta hydrolase"/>
    <property type="match status" value="1"/>
</dbReference>
<accession>A0A6J7JSF3</accession>
<feature type="transmembrane region" description="Helical" evidence="1">
    <location>
        <begin position="79"/>
        <end position="99"/>
    </location>
</feature>
<dbReference type="InterPro" id="IPR021362">
    <property type="entry name" value="DUF2834"/>
</dbReference>
<feature type="transmembrane region" description="Helical" evidence="1">
    <location>
        <begin position="48"/>
        <end position="67"/>
    </location>
</feature>
<proteinExistence type="predicted"/>
<dbReference type="PANTHER" id="PTHR48098">
    <property type="entry name" value="ENTEROCHELIN ESTERASE-RELATED"/>
    <property type="match status" value="1"/>
</dbReference>
<dbReference type="InterPro" id="IPR029058">
    <property type="entry name" value="AB_hydrolase_fold"/>
</dbReference>
<dbReference type="InterPro" id="IPR000801">
    <property type="entry name" value="Esterase-like"/>
</dbReference>
<dbReference type="Pfam" id="PF11196">
    <property type="entry name" value="DUF2834"/>
    <property type="match status" value="1"/>
</dbReference>
<dbReference type="PANTHER" id="PTHR48098:SF6">
    <property type="entry name" value="FERRI-BACILLIBACTIN ESTERASE BESA"/>
    <property type="match status" value="1"/>
</dbReference>
<gene>
    <name evidence="2" type="ORF">UFOPK3837_00092</name>
</gene>